<dbReference type="InterPro" id="IPR027417">
    <property type="entry name" value="P-loop_NTPase"/>
</dbReference>
<dbReference type="InterPro" id="IPR048333">
    <property type="entry name" value="HA2_WH"/>
</dbReference>
<name>A0A6J6SAE9_9ZZZZ</name>
<dbReference type="AlphaFoldDB" id="A0A6J6SAE9"/>
<dbReference type="SMART" id="SM00382">
    <property type="entry name" value="AAA"/>
    <property type="match status" value="1"/>
</dbReference>
<evidence type="ECO:0000256" key="4">
    <source>
        <dbReference type="ARBA" id="ARBA00022840"/>
    </source>
</evidence>
<dbReference type="Gene3D" id="1.20.120.1080">
    <property type="match status" value="1"/>
</dbReference>
<dbReference type="FunFam" id="1.20.120.1080:FF:000005">
    <property type="entry name" value="ATP-dependent helicase HrpA"/>
    <property type="match status" value="1"/>
</dbReference>
<dbReference type="PROSITE" id="PS51192">
    <property type="entry name" value="HELICASE_ATP_BIND_1"/>
    <property type="match status" value="1"/>
</dbReference>
<dbReference type="InterPro" id="IPR014001">
    <property type="entry name" value="Helicase_ATP-bd"/>
</dbReference>
<dbReference type="GO" id="GO:0003723">
    <property type="term" value="F:RNA binding"/>
    <property type="evidence" value="ECO:0007669"/>
    <property type="project" value="TreeGrafter"/>
</dbReference>
<evidence type="ECO:0000256" key="1">
    <source>
        <dbReference type="ARBA" id="ARBA00022741"/>
    </source>
</evidence>
<evidence type="ECO:0000313" key="9">
    <source>
        <dbReference type="EMBL" id="CAB4927030.1"/>
    </source>
</evidence>
<keyword evidence="4" id="KW-0067">ATP-binding</keyword>
<dbReference type="NCBIfam" id="NF008348">
    <property type="entry name" value="PRK11131.1"/>
    <property type="match status" value="1"/>
</dbReference>
<evidence type="ECO:0000313" key="7">
    <source>
        <dbReference type="EMBL" id="CAB4363280.1"/>
    </source>
</evidence>
<dbReference type="Pfam" id="PF07717">
    <property type="entry name" value="OB_NTP_bind"/>
    <property type="match status" value="1"/>
</dbReference>
<dbReference type="Gene3D" id="3.40.50.300">
    <property type="entry name" value="P-loop containing nucleotide triphosphate hydrolases"/>
    <property type="match status" value="2"/>
</dbReference>
<feature type="domain" description="Helicase ATP-binding" evidence="5">
    <location>
        <begin position="33"/>
        <end position="196"/>
    </location>
</feature>
<evidence type="ECO:0000256" key="3">
    <source>
        <dbReference type="ARBA" id="ARBA00022806"/>
    </source>
</evidence>
<dbReference type="GO" id="GO:0005524">
    <property type="term" value="F:ATP binding"/>
    <property type="evidence" value="ECO:0007669"/>
    <property type="project" value="UniProtKB-KW"/>
</dbReference>
<dbReference type="InterPro" id="IPR007502">
    <property type="entry name" value="Helicase-assoc_dom"/>
</dbReference>
<dbReference type="GO" id="GO:0016787">
    <property type="term" value="F:hydrolase activity"/>
    <property type="evidence" value="ECO:0007669"/>
    <property type="project" value="UniProtKB-KW"/>
</dbReference>
<gene>
    <name evidence="8" type="ORF">UFOPK2656_02180</name>
    <name evidence="9" type="ORF">UFOPK3651_01237</name>
    <name evidence="10" type="ORF">UFOPK3931_01832</name>
    <name evidence="7" type="ORF">UFOPK4189_01062</name>
</gene>
<evidence type="ECO:0000256" key="2">
    <source>
        <dbReference type="ARBA" id="ARBA00022801"/>
    </source>
</evidence>
<dbReference type="PANTHER" id="PTHR18934">
    <property type="entry name" value="ATP-DEPENDENT RNA HELICASE"/>
    <property type="match status" value="1"/>
</dbReference>
<dbReference type="InterPro" id="IPR011709">
    <property type="entry name" value="DEAD-box_helicase_OB_fold"/>
</dbReference>
<dbReference type="InterPro" id="IPR001650">
    <property type="entry name" value="Helicase_C-like"/>
</dbReference>
<dbReference type="InterPro" id="IPR011545">
    <property type="entry name" value="DEAD/DEAH_box_helicase_dom"/>
</dbReference>
<sequence length="1242" mass="136856">MERRAANVESLRAAGKLQCPPGLPLADRRDDLLAAIRDHQVVIVAGETGSGKSTQLPKLCLELGRGVTGLVGHTQPRRMAARTIAERVAEELGTELGTAVGYTVRFTDTVSDTTLVKVMTDGILLAEIQRDRMLRRYDTLIIDEAHERSLNIDFLLGYLAQLLPKRPDLKLIVTSATIDTARFSEHFSNAPIIEVSGRTYPVEMRYRPLETEEHGATDQVQGIIDAVDELALEGDGDVLVFLSGEREIHDTADALRRHDPSLEVLPLYARLSAVEQHRIWQSHRGRRIVLSTNVAETSLTVPGVRYVVDAGAARISRYSHRLKVQRLPIEPVSQASANQRAGRCGRVAPGVCIRLYDEDDFAERPEFTEPEILRTNLASVILQMTALGLGDVGAFPFLDPPDSRSVRDGYALLEELGAIDAAAQRLTPLGTRLARLPVDPRLGRMVLEADRHGCVREVLVITAALSIQDPRERPAEHRVAADELHRRFEVPGSDFLTLVKLWDYLREQQQALNSSQFRKLCRSEYLNYLRVREWHDLFSQLRQVAGQLGIRHAGGGVTESHPDRVHQAMLSGLLSHLGARDGTTREYKGAHGSKFMIGRESAVGKALPKWVIAAELVETNRLWGRVVAAVQPEWAESLAGHLVRRSYSEPRWDARRGGAVCSETVTLYGLPIVSNRTVGYDRVDLAGARELFIRNALVAGEWQTQQKFYERNKRFLADLAGWAERVRRPEVVDDEAIFRFYDARLGPEVVTTRHFDKWWKEARAGQPELLTMTMDDFTRGAVGSVHDFPTVWQHDSMQLTVTYRFDPGNPLDGATVHLPLAALNQITDVGFDWNVSGFRDEMVGALLRALPKEHRRELTPMNDVVDKVCASLGSASGWEDGTSLAAAIAAVVLETTGVRVPVSVFDATKVPGHLRLSFSVDSEDGTPLATGKSLAVLQRELSARQRIAVAQAAPIDERTGITTWDVGDLPTEVSTDRGGVVVRGYPALLDDSDSVSVRVFTSPTLQAKVMRGGVRRLLLLSVPVGKRAIQRDLTNDGKLAVARAKVALDGLEDDCLLAAADEVLTLFGEVPHTAAGFSALAALGRSELPDRAATALGVTGQVFVAAAAVRQRLERLVAPAVVAGADDARAQLDRLVRSGFVAATGAARLRDVLRYVKAIDHRLTKLPEDPHKDAARLRDIAALERRYVSFLRRLHRDEVTPEIVEVGWLLEELRVAVFAQQLGTPRSVSVQRLMKELAALGA</sequence>
<dbReference type="CDD" id="cd17989">
    <property type="entry name" value="DEXHc_HrpA"/>
    <property type="match status" value="1"/>
</dbReference>
<protein>
    <submittedName>
        <fullName evidence="8">Unannotated protein</fullName>
    </submittedName>
</protein>
<dbReference type="GO" id="GO:0003724">
    <property type="term" value="F:RNA helicase activity"/>
    <property type="evidence" value="ECO:0007669"/>
    <property type="project" value="InterPro"/>
</dbReference>
<dbReference type="SMART" id="SM00490">
    <property type="entry name" value="HELICc"/>
    <property type="match status" value="1"/>
</dbReference>
<organism evidence="8">
    <name type="scientific">freshwater metagenome</name>
    <dbReference type="NCBI Taxonomy" id="449393"/>
    <lineage>
        <taxon>unclassified sequences</taxon>
        <taxon>metagenomes</taxon>
        <taxon>ecological metagenomes</taxon>
    </lineage>
</organism>
<dbReference type="SMART" id="SM00847">
    <property type="entry name" value="HA2"/>
    <property type="match status" value="1"/>
</dbReference>
<dbReference type="Pfam" id="PF11898">
    <property type="entry name" value="DUF3418"/>
    <property type="match status" value="1"/>
</dbReference>
<dbReference type="EMBL" id="CAEZYF010000014">
    <property type="protein sequence ID" value="CAB4731950.1"/>
    <property type="molecule type" value="Genomic_DNA"/>
</dbReference>
<dbReference type="SMART" id="SM00487">
    <property type="entry name" value="DEXDc"/>
    <property type="match status" value="1"/>
</dbReference>
<dbReference type="PROSITE" id="PS51194">
    <property type="entry name" value="HELICASE_CTER"/>
    <property type="match status" value="1"/>
</dbReference>
<keyword evidence="1" id="KW-0547">Nucleotide-binding</keyword>
<dbReference type="Pfam" id="PF21010">
    <property type="entry name" value="HA2_C"/>
    <property type="match status" value="1"/>
</dbReference>
<dbReference type="Pfam" id="PF00270">
    <property type="entry name" value="DEAD"/>
    <property type="match status" value="1"/>
</dbReference>
<dbReference type="InterPro" id="IPR010222">
    <property type="entry name" value="RNA_helicase_HrpA"/>
</dbReference>
<dbReference type="CDD" id="cd18791">
    <property type="entry name" value="SF2_C_RHA"/>
    <property type="match status" value="1"/>
</dbReference>
<dbReference type="Pfam" id="PF00271">
    <property type="entry name" value="Helicase_C"/>
    <property type="match status" value="1"/>
</dbReference>
<evidence type="ECO:0000259" key="6">
    <source>
        <dbReference type="PROSITE" id="PS51194"/>
    </source>
</evidence>
<reference evidence="8" key="1">
    <citation type="submission" date="2020-05" db="EMBL/GenBank/DDBJ databases">
        <authorList>
            <person name="Chiriac C."/>
            <person name="Salcher M."/>
            <person name="Ghai R."/>
            <person name="Kavagutti S V."/>
        </authorList>
    </citation>
    <scope>NUCLEOTIDE SEQUENCE</scope>
</reference>
<dbReference type="FunFam" id="3.40.50.300:FF:000439">
    <property type="entry name" value="ATP-dependent RNA helicase HrpA"/>
    <property type="match status" value="1"/>
</dbReference>
<dbReference type="InterPro" id="IPR024590">
    <property type="entry name" value="HrpA_C"/>
</dbReference>
<dbReference type="EMBL" id="CAFBMT010000005">
    <property type="protein sequence ID" value="CAB4927030.1"/>
    <property type="molecule type" value="Genomic_DNA"/>
</dbReference>
<keyword evidence="3" id="KW-0347">Helicase</keyword>
<dbReference type="EMBL" id="CAESGF010000005">
    <property type="protein sequence ID" value="CAB4363280.1"/>
    <property type="molecule type" value="Genomic_DNA"/>
</dbReference>
<evidence type="ECO:0000313" key="10">
    <source>
        <dbReference type="EMBL" id="CAB4996477.1"/>
    </source>
</evidence>
<dbReference type="NCBIfam" id="TIGR01967">
    <property type="entry name" value="DEAH_box_HrpA"/>
    <property type="match status" value="1"/>
</dbReference>
<dbReference type="SUPFAM" id="SSF52540">
    <property type="entry name" value="P-loop containing nucleoside triphosphate hydrolases"/>
    <property type="match status" value="1"/>
</dbReference>
<evidence type="ECO:0000313" key="8">
    <source>
        <dbReference type="EMBL" id="CAB4731950.1"/>
    </source>
</evidence>
<dbReference type="InterPro" id="IPR003593">
    <property type="entry name" value="AAA+_ATPase"/>
</dbReference>
<dbReference type="EMBL" id="CAFBOL010000049">
    <property type="protein sequence ID" value="CAB4996477.1"/>
    <property type="molecule type" value="Genomic_DNA"/>
</dbReference>
<feature type="domain" description="Helicase C-terminal" evidence="6">
    <location>
        <begin position="222"/>
        <end position="388"/>
    </location>
</feature>
<accession>A0A6J6SAE9</accession>
<dbReference type="PANTHER" id="PTHR18934:SF99">
    <property type="entry name" value="ATP-DEPENDENT RNA HELICASE DHX37-RELATED"/>
    <property type="match status" value="1"/>
</dbReference>
<evidence type="ECO:0000259" key="5">
    <source>
        <dbReference type="PROSITE" id="PS51192"/>
    </source>
</evidence>
<keyword evidence="2" id="KW-0378">Hydrolase</keyword>
<dbReference type="Pfam" id="PF04408">
    <property type="entry name" value="WHD_HA2"/>
    <property type="match status" value="1"/>
</dbReference>
<proteinExistence type="predicted"/>